<gene>
    <name evidence="1" type="ORF">Pfl04_20570</name>
</gene>
<sequence length="341" mass="36036">MSSRLRLVALLAVIVVAVAGATVYILRARGQQAAAKAAPGPARTDLASVVAQPHLVFRNTALGQGYGKVAVVPLAAPDGPRALTPTSCERVYASTRQALCLAANRGLKTTYTARILGPEWSPTADLPLPGLPSRARLSRDGSLAATTTFVYGDSYSTPGQFSTRTLITRSTGQQVAELEQFRFAVDGRTVGAADRNFWGVTFAATGDGDTFYATGASGGKTWLVKGSVSKRTLTALREDVECPSLSPDGTRIAFKKHGDLPAGRWRLAVYDLATGEETVLSESRSVDDQAEWLDDNTVLYGLSRTGESGAATSDVWAVPADGTGTPRVFVRDAWSPAVVRS</sequence>
<reference evidence="1" key="1">
    <citation type="submission" date="2021-01" db="EMBL/GenBank/DDBJ databases">
        <title>Whole genome shotgun sequence of Planosporangium flavigriseum NBRC 105377.</title>
        <authorList>
            <person name="Komaki H."/>
            <person name="Tamura T."/>
        </authorList>
    </citation>
    <scope>NUCLEOTIDE SEQUENCE</scope>
    <source>
        <strain evidence="1">NBRC 105377</strain>
    </source>
</reference>
<dbReference type="EMBL" id="BONU01000010">
    <property type="protein sequence ID" value="GIG73653.1"/>
    <property type="molecule type" value="Genomic_DNA"/>
</dbReference>
<dbReference type="InterPro" id="IPR011042">
    <property type="entry name" value="6-blade_b-propeller_TolB-like"/>
</dbReference>
<dbReference type="SUPFAM" id="SSF82171">
    <property type="entry name" value="DPP6 N-terminal domain-like"/>
    <property type="match status" value="1"/>
</dbReference>
<dbReference type="AlphaFoldDB" id="A0A8J3PM96"/>
<dbReference type="Proteomes" id="UP000653674">
    <property type="component" value="Unassembled WGS sequence"/>
</dbReference>
<organism evidence="1 2">
    <name type="scientific">Planosporangium flavigriseum</name>
    <dbReference type="NCBI Taxonomy" id="373681"/>
    <lineage>
        <taxon>Bacteria</taxon>
        <taxon>Bacillati</taxon>
        <taxon>Actinomycetota</taxon>
        <taxon>Actinomycetes</taxon>
        <taxon>Micromonosporales</taxon>
        <taxon>Micromonosporaceae</taxon>
        <taxon>Planosporangium</taxon>
    </lineage>
</organism>
<keyword evidence="2" id="KW-1185">Reference proteome</keyword>
<evidence type="ECO:0000313" key="2">
    <source>
        <dbReference type="Proteomes" id="UP000653674"/>
    </source>
</evidence>
<name>A0A8J3PM96_9ACTN</name>
<dbReference type="RefSeq" id="WP_203981291.1">
    <property type="nucleotide sequence ID" value="NZ_BAAAQJ010000003.1"/>
</dbReference>
<comment type="caution">
    <text evidence="1">The sequence shown here is derived from an EMBL/GenBank/DDBJ whole genome shotgun (WGS) entry which is preliminary data.</text>
</comment>
<accession>A0A8J3PM96</accession>
<protein>
    <submittedName>
        <fullName evidence="1">TolB-like translocation protein signal peptide</fullName>
    </submittedName>
</protein>
<dbReference type="Gene3D" id="2.120.10.30">
    <property type="entry name" value="TolB, C-terminal domain"/>
    <property type="match status" value="1"/>
</dbReference>
<evidence type="ECO:0000313" key="1">
    <source>
        <dbReference type="EMBL" id="GIG73653.1"/>
    </source>
</evidence>
<proteinExistence type="predicted"/>